<evidence type="ECO:0000313" key="1">
    <source>
        <dbReference type="EMBL" id="ADD95402.1"/>
    </source>
</evidence>
<protein>
    <submittedName>
        <fullName evidence="1">Uncharacterized protein</fullName>
    </submittedName>
</protein>
<dbReference type="EMBL" id="GU943068">
    <property type="protein sequence ID" value="ADD95402.1"/>
    <property type="molecule type" value="Genomic_DNA"/>
</dbReference>
<evidence type="ECO:0000313" key="2">
    <source>
        <dbReference type="Proteomes" id="UP000523591"/>
    </source>
</evidence>
<organism evidence="1 2">
    <name type="scientific">uncultured phage MedDCM-OCT-S05-C849</name>
    <dbReference type="NCBI Taxonomy" id="743565"/>
    <lineage>
        <taxon>Viruses</taxon>
        <taxon>Duplodnaviria</taxon>
        <taxon>Heunggongvirae</taxon>
        <taxon>Uroviricota</taxon>
        <taxon>Caudoviricetes</taxon>
        <taxon>Autographivirales</taxon>
        <taxon>Pagavirus</taxon>
        <taxon>Pagavirus S05C849</taxon>
    </lineage>
</organism>
<accession>D6PI51</accession>
<dbReference type="GeneID" id="54998859"/>
<dbReference type="PANTHER" id="PTHR12873:SF0">
    <property type="entry name" value="TWINKLE MTDNA HELICASE"/>
    <property type="match status" value="1"/>
</dbReference>
<reference evidence="1 2" key="1">
    <citation type="journal article" date="2010" name="ISME J.">
        <title>Metagenome of the Mediterranean deep chlorophyll maximum studied by direct and fosmid library 454 pyrosequencing.</title>
        <authorList>
            <person name="Ghai R."/>
            <person name="Martin-Cuadrado A.B."/>
            <person name="Molto A.G."/>
            <person name="Heredia I.G."/>
            <person name="Cabrera R."/>
            <person name="Martin J."/>
            <person name="Verdu M."/>
            <person name="Deschamps P."/>
            <person name="Moreira D."/>
            <person name="Lopez-Garcia P."/>
            <person name="Mira A."/>
            <person name="Rodriguez-Valera F."/>
        </authorList>
    </citation>
    <scope>NUCLEOTIDE SEQUENCE [LARGE SCALE GENOMIC DNA]</scope>
</reference>
<dbReference type="SUPFAM" id="SSF56731">
    <property type="entry name" value="DNA primase core"/>
    <property type="match status" value="1"/>
</dbReference>
<proteinExistence type="predicted"/>
<dbReference type="RefSeq" id="YP_009807966.1">
    <property type="nucleotide sequence ID" value="NC_048033.1"/>
</dbReference>
<dbReference type="KEGG" id="vg:54998859"/>
<dbReference type="GO" id="GO:0003697">
    <property type="term" value="F:single-stranded DNA binding"/>
    <property type="evidence" value="ECO:0007669"/>
    <property type="project" value="InterPro"/>
</dbReference>
<dbReference type="Proteomes" id="UP000523591">
    <property type="component" value="Segment"/>
</dbReference>
<dbReference type="GO" id="GO:0043139">
    <property type="term" value="F:5'-3' DNA helicase activity"/>
    <property type="evidence" value="ECO:0007669"/>
    <property type="project" value="InterPro"/>
</dbReference>
<sequence length="193" mass="22424">MQSNVTFKGSAQRLQKRNISEKTCEFYKIYRDETHLRFPYFDGSGRIQGFKTKSKLKEFKYEGVSTDTLFGQHLFPTNGKRIVITEGELDAASCYEAMPNWPMVSLPHGAASAKKDIQNKYLYYKGMRKSSSSLTMTTPEEMLLKKQRQSYLRERSRLLAWSNTKMRQMRYKRMILKLLDGLSGMLKSINPMG</sequence>
<keyword evidence="2" id="KW-1185">Reference proteome</keyword>
<dbReference type="PANTHER" id="PTHR12873">
    <property type="entry name" value="T7-LIKE MITOCHONDRIAL DNA HELICASE"/>
    <property type="match status" value="1"/>
</dbReference>
<dbReference type="InterPro" id="IPR027032">
    <property type="entry name" value="Twinkle-like"/>
</dbReference>
<dbReference type="Gene3D" id="3.40.1360.10">
    <property type="match status" value="1"/>
</dbReference>
<dbReference type="Gene3D" id="2.20.25.180">
    <property type="match status" value="1"/>
</dbReference>
<name>D6PI51_9CAUD</name>